<feature type="binding site" evidence="6">
    <location>
        <position position="290"/>
    </location>
    <ligand>
        <name>Mg(2+)</name>
        <dbReference type="ChEBI" id="CHEBI:18420"/>
        <label>1</label>
    </ligand>
</feature>
<gene>
    <name evidence="10" type="ORF">GGD89_002544</name>
</gene>
<dbReference type="PROSITE" id="PS00726">
    <property type="entry name" value="AP_NUCLEASE_F1_1"/>
    <property type="match status" value="1"/>
</dbReference>
<comment type="caution">
    <text evidence="10">The sequence shown here is derived from an EMBL/GenBank/DDBJ whole genome shotgun (WGS) entry which is preliminary data.</text>
</comment>
<feature type="binding site" evidence="6">
    <location>
        <position position="186"/>
    </location>
    <ligand>
        <name>Mg(2+)</name>
        <dbReference type="ChEBI" id="CHEBI:18420"/>
        <label>1</label>
    </ligand>
</feature>
<evidence type="ECO:0000256" key="5">
    <source>
        <dbReference type="PIRSR" id="PIRSR604808-1"/>
    </source>
</evidence>
<dbReference type="InterPro" id="IPR037493">
    <property type="entry name" value="ExoIII-like"/>
</dbReference>
<proteinExistence type="inferred from homology"/>
<dbReference type="GO" id="GO:0046872">
    <property type="term" value="F:metal ion binding"/>
    <property type="evidence" value="ECO:0007669"/>
    <property type="project" value="UniProtKB-KW"/>
</dbReference>
<dbReference type="AlphaFoldDB" id="A0A7W6RFC5"/>
<dbReference type="InterPro" id="IPR020847">
    <property type="entry name" value="AP_endonuclease_F1_BS"/>
</dbReference>
<dbReference type="GO" id="GO:0008311">
    <property type="term" value="F:double-stranded DNA 3'-5' DNA exonuclease activity"/>
    <property type="evidence" value="ECO:0007669"/>
    <property type="project" value="UniProtKB-EC"/>
</dbReference>
<feature type="active site" evidence="5">
    <location>
        <position position="141"/>
    </location>
</feature>
<evidence type="ECO:0000313" key="10">
    <source>
        <dbReference type="EMBL" id="MBB4266908.1"/>
    </source>
</evidence>
<evidence type="ECO:0000313" key="11">
    <source>
        <dbReference type="Proteomes" id="UP000554286"/>
    </source>
</evidence>
<feature type="active site" description="Proton acceptor" evidence="5">
    <location>
        <position position="290"/>
    </location>
</feature>
<keyword evidence="4 6" id="KW-0460">Magnesium</keyword>
<evidence type="ECO:0000256" key="6">
    <source>
        <dbReference type="PIRSR" id="PIRSR604808-2"/>
    </source>
</evidence>
<keyword evidence="11" id="KW-1185">Reference proteome</keyword>
<feature type="site" description="Transition state stabilizer" evidence="7">
    <location>
        <position position="188"/>
    </location>
</feature>
<dbReference type="SUPFAM" id="SSF56219">
    <property type="entry name" value="DNase I-like"/>
    <property type="match status" value="1"/>
</dbReference>
<dbReference type="PANTHER" id="PTHR43250">
    <property type="entry name" value="EXODEOXYRIBONUCLEASE III"/>
    <property type="match status" value="1"/>
</dbReference>
<dbReference type="InterPro" id="IPR036691">
    <property type="entry name" value="Endo/exonu/phosph_ase_sf"/>
</dbReference>
<dbReference type="Proteomes" id="UP000554286">
    <property type="component" value="Unassembled WGS sequence"/>
</dbReference>
<evidence type="ECO:0000256" key="7">
    <source>
        <dbReference type="PIRSR" id="PIRSR604808-3"/>
    </source>
</evidence>
<keyword evidence="3 10" id="KW-0378">Hydrolase</keyword>
<dbReference type="GO" id="GO:0004519">
    <property type="term" value="F:endonuclease activity"/>
    <property type="evidence" value="ECO:0007669"/>
    <property type="project" value="InterPro"/>
</dbReference>
<feature type="binding site" evidence="6">
    <location>
        <position position="289"/>
    </location>
    <ligand>
        <name>Mg(2+)</name>
        <dbReference type="ChEBI" id="CHEBI:18420"/>
        <label>1</label>
    </ligand>
</feature>
<comment type="cofactor">
    <cofactor evidence="6">
        <name>Mg(2+)</name>
        <dbReference type="ChEBI" id="CHEBI:18420"/>
    </cofactor>
    <cofactor evidence="6">
        <name>Mn(2+)</name>
        <dbReference type="ChEBI" id="CHEBI:29035"/>
    </cofactor>
    <text evidence="6">Probably binds two magnesium or manganese ions per subunit.</text>
</comment>
<dbReference type="InterPro" id="IPR005135">
    <property type="entry name" value="Endo/exonuclease/phosphatase"/>
</dbReference>
<sequence length="317" mass="35323">MTESPAPSTQPTPDSPGAGIAARADRLASARIDRPLRLITWNVNSLRRRLDQVLRLLEEQTPDLLCLQETKVIDALFPAAALADAGYPHQAVHGMPGYNGVAVVSRWPLEGIRTQAVRGRADARLVLAWVPAFEVDVHCLYVPAGGDVPDPDTNPRFADKLAFLDDLAEWYAGWFGRIDRIILCGDLNVAPLERDVWDHRRLSRVVTHTPVEIAHLARLRSSLLWADAVRDLADPDTPVFTWWSYRTADWRHANKGRRLDHVWVTPPLSPAIAGFEVLSETRDWRPPSDHAPLRVTLDLTRAGVAPERSGKTALSPR</sequence>
<dbReference type="Gene3D" id="3.60.10.10">
    <property type="entry name" value="Endonuclease/exonuclease/phosphatase"/>
    <property type="match status" value="1"/>
</dbReference>
<feature type="binding site" evidence="6">
    <location>
        <position position="42"/>
    </location>
    <ligand>
        <name>Mg(2+)</name>
        <dbReference type="ChEBI" id="CHEBI:18420"/>
        <label>1</label>
    </ligand>
</feature>
<evidence type="ECO:0000256" key="3">
    <source>
        <dbReference type="ARBA" id="ARBA00022801"/>
    </source>
</evidence>
<dbReference type="InterPro" id="IPR004808">
    <property type="entry name" value="AP_endonuc_1"/>
</dbReference>
<dbReference type="GO" id="GO:0006281">
    <property type="term" value="P:DNA repair"/>
    <property type="evidence" value="ECO:0007669"/>
    <property type="project" value="InterPro"/>
</dbReference>
<feature type="region of interest" description="Disordered" evidence="8">
    <location>
        <begin position="1"/>
        <end position="20"/>
    </location>
</feature>
<feature type="site" description="Interaction with DNA substrate" evidence="7">
    <location>
        <position position="290"/>
    </location>
</feature>
<comment type="similarity">
    <text evidence="1">Belongs to the DNA repair enzymes AP/ExoA family.</text>
</comment>
<feature type="binding site" evidence="6">
    <location>
        <position position="69"/>
    </location>
    <ligand>
        <name>Mg(2+)</name>
        <dbReference type="ChEBI" id="CHEBI:18420"/>
        <label>1</label>
    </ligand>
</feature>
<evidence type="ECO:0000256" key="8">
    <source>
        <dbReference type="SAM" id="MobiDB-lite"/>
    </source>
</evidence>
<feature type="domain" description="Endonuclease/exonuclease/phosphatase" evidence="9">
    <location>
        <begin position="39"/>
        <end position="290"/>
    </location>
</feature>
<dbReference type="PROSITE" id="PS51435">
    <property type="entry name" value="AP_NUCLEASE_F1_4"/>
    <property type="match status" value="1"/>
</dbReference>
<dbReference type="EMBL" id="JACIGK010000019">
    <property type="protein sequence ID" value="MBB4266908.1"/>
    <property type="molecule type" value="Genomic_DNA"/>
</dbReference>
<name>A0A7W6RFC5_9PROT</name>
<evidence type="ECO:0000256" key="4">
    <source>
        <dbReference type="ARBA" id="ARBA00022842"/>
    </source>
</evidence>
<feature type="site" description="Important for catalytic activity" evidence="7">
    <location>
        <position position="260"/>
    </location>
</feature>
<accession>A0A7W6RFC5</accession>
<dbReference type="PANTHER" id="PTHR43250:SF2">
    <property type="entry name" value="EXODEOXYRIBONUCLEASE III"/>
    <property type="match status" value="1"/>
</dbReference>
<feature type="active site" description="Proton donor/acceptor" evidence="5">
    <location>
        <position position="186"/>
    </location>
</feature>
<evidence type="ECO:0000259" key="9">
    <source>
        <dbReference type="Pfam" id="PF03372"/>
    </source>
</evidence>
<feature type="binding site" evidence="6">
    <location>
        <position position="188"/>
    </location>
    <ligand>
        <name>Mg(2+)</name>
        <dbReference type="ChEBI" id="CHEBI:18420"/>
        <label>1</label>
    </ligand>
</feature>
<evidence type="ECO:0000256" key="2">
    <source>
        <dbReference type="ARBA" id="ARBA00022723"/>
    </source>
</evidence>
<keyword evidence="6" id="KW-0464">Manganese</keyword>
<evidence type="ECO:0000256" key="1">
    <source>
        <dbReference type="ARBA" id="ARBA00007092"/>
    </source>
</evidence>
<keyword evidence="2 6" id="KW-0479">Metal-binding</keyword>
<reference evidence="10 11" key="1">
    <citation type="submission" date="2020-08" db="EMBL/GenBank/DDBJ databases">
        <title>Genome sequencing of Purple Non-Sulfur Bacteria from various extreme environments.</title>
        <authorList>
            <person name="Mayer M."/>
        </authorList>
    </citation>
    <scope>NUCLEOTIDE SEQUENCE [LARGE SCALE GENOMIC DNA]</scope>
    <source>
        <strain evidence="10 11">JA131</strain>
    </source>
</reference>
<dbReference type="GO" id="GO:0003677">
    <property type="term" value="F:DNA binding"/>
    <property type="evidence" value="ECO:0007669"/>
    <property type="project" value="InterPro"/>
</dbReference>
<dbReference type="RefSeq" id="WP_343058594.1">
    <property type="nucleotide sequence ID" value="NZ_JACIGK010000019.1"/>
</dbReference>
<dbReference type="Pfam" id="PF03372">
    <property type="entry name" value="Exo_endo_phos"/>
    <property type="match status" value="1"/>
</dbReference>
<organism evidence="10 11">
    <name type="scientific">Roseospira visakhapatnamensis</name>
    <dbReference type="NCBI Taxonomy" id="390880"/>
    <lineage>
        <taxon>Bacteria</taxon>
        <taxon>Pseudomonadati</taxon>
        <taxon>Pseudomonadota</taxon>
        <taxon>Alphaproteobacteria</taxon>
        <taxon>Rhodospirillales</taxon>
        <taxon>Rhodospirillaceae</taxon>
        <taxon>Roseospira</taxon>
    </lineage>
</organism>
<dbReference type="EC" id="3.1.11.2" evidence="10"/>
<protein>
    <submittedName>
        <fullName evidence="10">Exodeoxyribonuclease-3</fullName>
        <ecNumber evidence="10">3.1.11.2</ecNumber>
    </submittedName>
</protein>
<dbReference type="NCBIfam" id="TIGR00633">
    <property type="entry name" value="xth"/>
    <property type="match status" value="1"/>
</dbReference>